<dbReference type="PANTHER" id="PTHR32305">
    <property type="match status" value="1"/>
</dbReference>
<comment type="caution">
    <text evidence="1">The sequence shown here is derived from an EMBL/GenBank/DDBJ whole genome shotgun (WGS) entry which is preliminary data.</text>
</comment>
<dbReference type="PANTHER" id="PTHR32305:SF15">
    <property type="entry name" value="PROTEIN RHSA-RELATED"/>
    <property type="match status" value="1"/>
</dbReference>
<dbReference type="PRINTS" id="PR00394">
    <property type="entry name" value="RHSPROTEIN"/>
</dbReference>
<evidence type="ECO:0000313" key="2">
    <source>
        <dbReference type="Proteomes" id="UP001223214"/>
    </source>
</evidence>
<dbReference type="Gene3D" id="2.180.10.10">
    <property type="entry name" value="RHS repeat-associated core"/>
    <property type="match status" value="1"/>
</dbReference>
<accession>A0AAP4FVJ5</accession>
<organism evidence="1 2">
    <name type="scientific">Lelliottia wanjuensis</name>
    <dbReference type="NCBI Taxonomy" id="3050585"/>
    <lineage>
        <taxon>Bacteria</taxon>
        <taxon>Pseudomonadati</taxon>
        <taxon>Pseudomonadota</taxon>
        <taxon>Gammaproteobacteria</taxon>
        <taxon>Enterobacterales</taxon>
        <taxon>Enterobacteriaceae</taxon>
        <taxon>Lelliottia</taxon>
    </lineage>
</organism>
<evidence type="ECO:0000313" key="1">
    <source>
        <dbReference type="EMBL" id="MDK9362689.1"/>
    </source>
</evidence>
<dbReference type="AlphaFoldDB" id="A0AAP4FVJ5"/>
<dbReference type="InterPro" id="IPR050708">
    <property type="entry name" value="T6SS_VgrG/RHS"/>
</dbReference>
<sequence>MIKDGTIIWQGKQQLWGREEGINKDDAPVCRLRFPGQYEDEESGLYYNRFRYYEEETGEYISADPIGLAGGMSPYSYVNDPLKFLDPLG</sequence>
<name>A0AAP4FVJ5_9ENTR</name>
<dbReference type="Proteomes" id="UP001223214">
    <property type="component" value="Unassembled WGS sequence"/>
</dbReference>
<protein>
    <submittedName>
        <fullName evidence="1">RHS repeat-associated core domain-containing protein</fullName>
    </submittedName>
</protein>
<keyword evidence="2" id="KW-1185">Reference proteome</keyword>
<proteinExistence type="predicted"/>
<dbReference type="RefSeq" id="WP_285148321.1">
    <property type="nucleotide sequence ID" value="NZ_JASSOM010000045.1"/>
</dbReference>
<dbReference type="InterPro" id="IPR022385">
    <property type="entry name" value="Rhs_assc_core"/>
</dbReference>
<reference evidence="1 2" key="1">
    <citation type="submission" date="2023-06" db="EMBL/GenBank/DDBJ databases">
        <title>Identification and characterization of antibiotic-resistant Gram-negative bacteria.</title>
        <authorList>
            <person name="Cho G.-S."/>
            <person name="Lee J."/>
            <person name="Tai E."/>
            <person name="Jeong S."/>
            <person name="Kim I."/>
            <person name="Kim B.-E."/>
            <person name="Jeong M.-I."/>
            <person name="Oh K.-K."/>
            <person name="Franz C.M.A.P."/>
        </authorList>
    </citation>
    <scope>NUCLEOTIDE SEQUENCE [LARGE SCALE GENOMIC DNA]</scope>
    <source>
        <strain evidence="1 2">V106_12</strain>
    </source>
</reference>
<dbReference type="EMBL" id="JASSOM010000045">
    <property type="protein sequence ID" value="MDK9362689.1"/>
    <property type="molecule type" value="Genomic_DNA"/>
</dbReference>
<gene>
    <name evidence="1" type="ORF">QQF32_05720</name>
</gene>
<dbReference type="NCBIfam" id="TIGR03696">
    <property type="entry name" value="Rhs_assc_core"/>
    <property type="match status" value="1"/>
</dbReference>